<keyword evidence="9" id="KW-0325">Glycoprotein</keyword>
<feature type="signal peptide" evidence="12">
    <location>
        <begin position="1"/>
        <end position="19"/>
    </location>
</feature>
<evidence type="ECO:0000256" key="3">
    <source>
        <dbReference type="ARBA" id="ARBA00022448"/>
    </source>
</evidence>
<dbReference type="Gene3D" id="3.40.50.80">
    <property type="entry name" value="Nucleotide-binding domain of ferredoxin-NADP reductase (FNR) module"/>
    <property type="match status" value="1"/>
</dbReference>
<keyword evidence="8 11" id="KW-0472">Membrane</keyword>
<comment type="similarity">
    <text evidence="2">Belongs to the ferric reductase (FRE) family.</text>
</comment>
<dbReference type="GO" id="GO:0000293">
    <property type="term" value="F:ferric-chelate reductase activity"/>
    <property type="evidence" value="ECO:0007669"/>
    <property type="project" value="TreeGrafter"/>
</dbReference>
<feature type="transmembrane region" description="Helical" evidence="11">
    <location>
        <begin position="495"/>
        <end position="517"/>
    </location>
</feature>
<comment type="subcellular location">
    <subcellularLocation>
        <location evidence="1">Membrane</location>
        <topology evidence="1">Multi-pass membrane protein</topology>
    </subcellularLocation>
</comment>
<evidence type="ECO:0000256" key="9">
    <source>
        <dbReference type="ARBA" id="ARBA00023180"/>
    </source>
</evidence>
<feature type="transmembrane region" description="Helical" evidence="11">
    <location>
        <begin position="455"/>
        <end position="474"/>
    </location>
</feature>
<keyword evidence="15" id="KW-1185">Reference proteome</keyword>
<feature type="region of interest" description="Disordered" evidence="10">
    <location>
        <begin position="64"/>
        <end position="218"/>
    </location>
</feature>
<dbReference type="InterPro" id="IPR013121">
    <property type="entry name" value="Fe_red_NAD-bd_6"/>
</dbReference>
<feature type="transmembrane region" description="Helical" evidence="11">
    <location>
        <begin position="326"/>
        <end position="347"/>
    </location>
</feature>
<dbReference type="InterPro" id="IPR051410">
    <property type="entry name" value="Ferric/Cupric_Reductase"/>
</dbReference>
<dbReference type="InterPro" id="IPR017927">
    <property type="entry name" value="FAD-bd_FR_type"/>
</dbReference>
<dbReference type="InterPro" id="IPR039261">
    <property type="entry name" value="FNR_nucleotide-bd"/>
</dbReference>
<evidence type="ECO:0000256" key="11">
    <source>
        <dbReference type="SAM" id="Phobius"/>
    </source>
</evidence>
<dbReference type="GO" id="GO:0006879">
    <property type="term" value="P:intracellular iron ion homeostasis"/>
    <property type="evidence" value="ECO:0007669"/>
    <property type="project" value="TreeGrafter"/>
</dbReference>
<evidence type="ECO:0000256" key="2">
    <source>
        <dbReference type="ARBA" id="ARBA00006278"/>
    </source>
</evidence>
<gene>
    <name evidence="14" type="ORF">PENCOP_c012G04182</name>
</gene>
<keyword evidence="5 11" id="KW-1133">Transmembrane helix</keyword>
<evidence type="ECO:0000256" key="5">
    <source>
        <dbReference type="ARBA" id="ARBA00022989"/>
    </source>
</evidence>
<feature type="region of interest" description="Disordered" evidence="10">
    <location>
        <begin position="842"/>
        <end position="862"/>
    </location>
</feature>
<keyword evidence="4 11" id="KW-0812">Transmembrane</keyword>
<feature type="chain" id="PRO_5012551322" description="FAD-binding FR-type domain-containing protein" evidence="12">
    <location>
        <begin position="20"/>
        <end position="920"/>
    </location>
</feature>
<feature type="transmembrane region" description="Helical" evidence="11">
    <location>
        <begin position="558"/>
        <end position="575"/>
    </location>
</feature>
<feature type="transmembrane region" description="Helical" evidence="11">
    <location>
        <begin position="415"/>
        <end position="435"/>
    </location>
</feature>
<dbReference type="Pfam" id="PF01794">
    <property type="entry name" value="Ferric_reduct"/>
    <property type="match status" value="1"/>
</dbReference>
<keyword evidence="6" id="KW-0560">Oxidoreductase</keyword>
<dbReference type="SFLD" id="SFLDS00052">
    <property type="entry name" value="Ferric_Reductase_Domain"/>
    <property type="match status" value="1"/>
</dbReference>
<feature type="transmembrane region" description="Helical" evidence="11">
    <location>
        <begin position="738"/>
        <end position="761"/>
    </location>
</feature>
<protein>
    <recommendedName>
        <fullName evidence="13">FAD-binding FR-type domain-containing protein</fullName>
    </recommendedName>
</protein>
<evidence type="ECO:0000256" key="12">
    <source>
        <dbReference type="SAM" id="SignalP"/>
    </source>
</evidence>
<evidence type="ECO:0000256" key="1">
    <source>
        <dbReference type="ARBA" id="ARBA00004141"/>
    </source>
</evidence>
<sequence length="920" mass="101390">MLPRAAFVALFWASVQVAGHSDSGSSTSSSRNVASNLEEYCFYSIYTSLSAYTFEGSVTVQSAKTSSHSHGGSSSSSYGSSDTSSTETSGTNSHGSSESSSAVSPDSSSVAHTHGSSNSSSTGTSDSSYSGYTHGSSDSSSAESSDSTSGTHTHGSSDSSSTESESDSSYSGYTHGSSDSSSTESDSDSETHTHGSSRRSVNLAKRAHGGGSYGSYSTGPCNSTVEVTSMYASAKAWCSAKDFKAVVPYWQSLCAKNSMELMSLASIEPLLTDEYINSLPQIDPEQNNVTTYGTIDSPVLLTKKYYDRAYKSYVSHDYAMPKNKRYGWGIIGYWGAVLVLGMISKAWTVFFSRRSVRGSYDPESRPSLQSKKGPLASLFHSLRTHIIMPATFAPAISNHQQLWLSHALPKRVDTLIVLGFWIVSIILSCVGYDSFTGSLSVPSLYQQNWQYTSDRTGVLSYACLPALWLFSGRNNVFIQLTHFSVQSFTMFHRHIAWVCTILAVVHSINYSVLFAEYVGRYWIAWKEEYWYMGVVATILLCFMLVQSMTFFQRRWYETFLMLHIVFAIVVVVALFQHTSFNGREWVGYLWTPVGLWVLERLARVGRVVYCNLNARFGKQFLGTASTVTYSEASDLVRIEMIPGAASLTPRPGQLYYIYQATWLKGWENHPFSLGAWAPSSTTNNEKSASSSQNGHKLIFYVRPYDGWTRRLRDQCRKAGGIIRPKLLLEGAYGHSEPVYAYNTLLIIVGGTGIAVAVPYLLDHIARVKEGKTKTTKIQLVWSVRQKEMFNEVFNEELAEIMQHNDITITVFCTRLAKITSDSESDDVNLSKELSSGVAPVIKATGADSPTSNGSPRFMPGRPNIRETVMSEVREAQTSSTNLAVLTCGPAQMADECRGTVYETMKNGFHDIEYFEEAFGW</sequence>
<dbReference type="STRING" id="36646.A0A1V6UC23"/>
<dbReference type="PANTHER" id="PTHR32361">
    <property type="entry name" value="FERRIC/CUPRIC REDUCTASE TRANSMEMBRANE COMPONENT"/>
    <property type="match status" value="1"/>
</dbReference>
<feature type="compositionally biased region" description="Low complexity" evidence="10">
    <location>
        <begin position="64"/>
        <end position="184"/>
    </location>
</feature>
<dbReference type="InterPro" id="IPR013130">
    <property type="entry name" value="Fe3_Rdtase_TM_dom"/>
</dbReference>
<evidence type="ECO:0000256" key="6">
    <source>
        <dbReference type="ARBA" id="ARBA00023002"/>
    </source>
</evidence>
<keyword evidence="7" id="KW-0406">Ion transport</keyword>
<organism evidence="14 15">
    <name type="scientific">Penicillium coprophilum</name>
    <dbReference type="NCBI Taxonomy" id="36646"/>
    <lineage>
        <taxon>Eukaryota</taxon>
        <taxon>Fungi</taxon>
        <taxon>Dikarya</taxon>
        <taxon>Ascomycota</taxon>
        <taxon>Pezizomycotina</taxon>
        <taxon>Eurotiomycetes</taxon>
        <taxon>Eurotiomycetidae</taxon>
        <taxon>Eurotiales</taxon>
        <taxon>Aspergillaceae</taxon>
        <taxon>Penicillium</taxon>
    </lineage>
</organism>
<evidence type="ECO:0000313" key="14">
    <source>
        <dbReference type="EMBL" id="OQE35997.1"/>
    </source>
</evidence>
<dbReference type="SFLD" id="SFLDG01168">
    <property type="entry name" value="Ferric_reductase_subgroup_(FRE"/>
    <property type="match status" value="1"/>
</dbReference>
<dbReference type="GO" id="GO:0005886">
    <property type="term" value="C:plasma membrane"/>
    <property type="evidence" value="ECO:0007669"/>
    <property type="project" value="TreeGrafter"/>
</dbReference>
<name>A0A1V6UC23_9EURO</name>
<accession>A0A1V6UC23</accession>
<evidence type="ECO:0000259" key="13">
    <source>
        <dbReference type="PROSITE" id="PS51384"/>
    </source>
</evidence>
<dbReference type="Pfam" id="PF08030">
    <property type="entry name" value="NAD_binding_6"/>
    <property type="match status" value="1"/>
</dbReference>
<keyword evidence="3" id="KW-0813">Transport</keyword>
<evidence type="ECO:0000256" key="4">
    <source>
        <dbReference type="ARBA" id="ARBA00022692"/>
    </source>
</evidence>
<dbReference type="SUPFAM" id="SSF52343">
    <property type="entry name" value="Ferredoxin reductase-like, C-terminal NADP-linked domain"/>
    <property type="match status" value="1"/>
</dbReference>
<feature type="domain" description="FAD-binding FR-type" evidence="13">
    <location>
        <begin position="617"/>
        <end position="738"/>
    </location>
</feature>
<dbReference type="Proteomes" id="UP000191500">
    <property type="component" value="Unassembled WGS sequence"/>
</dbReference>
<dbReference type="GO" id="GO:0006826">
    <property type="term" value="P:iron ion transport"/>
    <property type="evidence" value="ECO:0007669"/>
    <property type="project" value="TreeGrafter"/>
</dbReference>
<dbReference type="CDD" id="cd06186">
    <property type="entry name" value="NOX_Duox_like_FAD_NADP"/>
    <property type="match status" value="1"/>
</dbReference>
<keyword evidence="12" id="KW-0732">Signal</keyword>
<reference evidence="15" key="1">
    <citation type="journal article" date="2017" name="Nat. Microbiol.">
        <title>Global analysis of biosynthetic gene clusters reveals vast potential of secondary metabolite production in Penicillium species.</title>
        <authorList>
            <person name="Nielsen J.C."/>
            <person name="Grijseels S."/>
            <person name="Prigent S."/>
            <person name="Ji B."/>
            <person name="Dainat J."/>
            <person name="Nielsen K.F."/>
            <person name="Frisvad J.C."/>
            <person name="Workman M."/>
            <person name="Nielsen J."/>
        </authorList>
    </citation>
    <scope>NUCLEOTIDE SEQUENCE [LARGE SCALE GENOMIC DNA]</scope>
    <source>
        <strain evidence="15">IBT 31321</strain>
    </source>
</reference>
<dbReference type="GO" id="GO:0015677">
    <property type="term" value="P:copper ion import"/>
    <property type="evidence" value="ECO:0007669"/>
    <property type="project" value="TreeGrafter"/>
</dbReference>
<evidence type="ECO:0000313" key="15">
    <source>
        <dbReference type="Proteomes" id="UP000191500"/>
    </source>
</evidence>
<evidence type="ECO:0000256" key="7">
    <source>
        <dbReference type="ARBA" id="ARBA00023065"/>
    </source>
</evidence>
<proteinExistence type="inferred from homology"/>
<evidence type="ECO:0000256" key="10">
    <source>
        <dbReference type="SAM" id="MobiDB-lite"/>
    </source>
</evidence>
<dbReference type="EMBL" id="MDDG01000012">
    <property type="protein sequence ID" value="OQE35997.1"/>
    <property type="molecule type" value="Genomic_DNA"/>
</dbReference>
<comment type="caution">
    <text evidence="14">The sequence shown here is derived from an EMBL/GenBank/DDBJ whole genome shotgun (WGS) entry which is preliminary data.</text>
</comment>
<feature type="transmembrane region" description="Helical" evidence="11">
    <location>
        <begin position="529"/>
        <end position="551"/>
    </location>
</feature>
<dbReference type="PANTHER" id="PTHR32361:SF9">
    <property type="entry name" value="FERRIC REDUCTASE TRANSMEMBRANE COMPONENT 3-RELATED"/>
    <property type="match status" value="1"/>
</dbReference>
<evidence type="ECO:0000256" key="8">
    <source>
        <dbReference type="ARBA" id="ARBA00023136"/>
    </source>
</evidence>
<dbReference type="PROSITE" id="PS51384">
    <property type="entry name" value="FAD_FR"/>
    <property type="match status" value="1"/>
</dbReference>
<dbReference type="AlphaFoldDB" id="A0A1V6UC23"/>